<accession>A0A1N6GZU5</accession>
<dbReference type="Pfam" id="PF08445">
    <property type="entry name" value="FR47"/>
    <property type="match status" value="1"/>
</dbReference>
<gene>
    <name evidence="2" type="ORF">SAMN04488055_3083</name>
</gene>
<dbReference type="GO" id="GO:0016747">
    <property type="term" value="F:acyltransferase activity, transferring groups other than amino-acyl groups"/>
    <property type="evidence" value="ECO:0007669"/>
    <property type="project" value="InterPro"/>
</dbReference>
<proteinExistence type="predicted"/>
<evidence type="ECO:0000313" key="3">
    <source>
        <dbReference type="Proteomes" id="UP000185003"/>
    </source>
</evidence>
<dbReference type="OrthoDB" id="9797456at2"/>
<name>A0A1N6GZU5_9BACT</name>
<dbReference type="RefSeq" id="WP_074240075.1">
    <property type="nucleotide sequence ID" value="NZ_FSRA01000001.1"/>
</dbReference>
<dbReference type="InterPro" id="IPR013653">
    <property type="entry name" value="GCN5-like_dom"/>
</dbReference>
<keyword evidence="3" id="KW-1185">Reference proteome</keyword>
<feature type="domain" description="N-acetyltransferase" evidence="1">
    <location>
        <begin position="91"/>
        <end position="220"/>
    </location>
</feature>
<dbReference type="InterPro" id="IPR016181">
    <property type="entry name" value="Acyl_CoA_acyltransferase"/>
</dbReference>
<dbReference type="PROSITE" id="PS51186">
    <property type="entry name" value="GNAT"/>
    <property type="match status" value="1"/>
</dbReference>
<sequence>MFSELDNPAWHALNSQHQEFAIGTTVAKRYSPDIVSFIGFEQSPDSLDPFMKAGESFFIIGDLPPLPAHWEMQHDLVCLQMVCEKAIMPDKDIPVIEVLSDSQEMYELVTKVQPGYYLPGTHRMGNYFGIRQEGKLVAMAGERMRLDGLTELSAIVTLPEFTGRKYARHLITHLVNRNLEAGIIPFLHVSQSNERAIGLYEHLGFVTRRKISFYLVKKRTAQ</sequence>
<evidence type="ECO:0000259" key="1">
    <source>
        <dbReference type="PROSITE" id="PS51186"/>
    </source>
</evidence>
<dbReference type="AlphaFoldDB" id="A0A1N6GZU5"/>
<dbReference type="STRING" id="536979.SAMN04488055_3083"/>
<dbReference type="EMBL" id="FSRA01000001">
    <property type="protein sequence ID" value="SIO12947.1"/>
    <property type="molecule type" value="Genomic_DNA"/>
</dbReference>
<dbReference type="InterPro" id="IPR000182">
    <property type="entry name" value="GNAT_dom"/>
</dbReference>
<reference evidence="2 3" key="1">
    <citation type="submission" date="2016-11" db="EMBL/GenBank/DDBJ databases">
        <authorList>
            <person name="Jaros S."/>
            <person name="Januszkiewicz K."/>
            <person name="Wedrychowicz H."/>
        </authorList>
    </citation>
    <scope>NUCLEOTIDE SEQUENCE [LARGE SCALE GENOMIC DNA]</scope>
    <source>
        <strain evidence="2 3">DSM 24787</strain>
    </source>
</reference>
<organism evidence="2 3">
    <name type="scientific">Chitinophaga niabensis</name>
    <dbReference type="NCBI Taxonomy" id="536979"/>
    <lineage>
        <taxon>Bacteria</taxon>
        <taxon>Pseudomonadati</taxon>
        <taxon>Bacteroidota</taxon>
        <taxon>Chitinophagia</taxon>
        <taxon>Chitinophagales</taxon>
        <taxon>Chitinophagaceae</taxon>
        <taxon>Chitinophaga</taxon>
    </lineage>
</organism>
<evidence type="ECO:0000313" key="2">
    <source>
        <dbReference type="EMBL" id="SIO12947.1"/>
    </source>
</evidence>
<dbReference type="Gene3D" id="3.40.630.30">
    <property type="match status" value="1"/>
</dbReference>
<protein>
    <submittedName>
        <fullName evidence="2">FR47-like protein</fullName>
    </submittedName>
</protein>
<dbReference type="Proteomes" id="UP000185003">
    <property type="component" value="Unassembled WGS sequence"/>
</dbReference>
<dbReference type="SUPFAM" id="SSF55729">
    <property type="entry name" value="Acyl-CoA N-acyltransferases (Nat)"/>
    <property type="match status" value="1"/>
</dbReference>